<dbReference type="GO" id="GO:0004672">
    <property type="term" value="F:protein kinase activity"/>
    <property type="evidence" value="ECO:0007669"/>
    <property type="project" value="InterPro"/>
</dbReference>
<reference evidence="5" key="1">
    <citation type="journal article" date="2020" name="Stud. Mycol.">
        <title>101 Dothideomycetes genomes: a test case for predicting lifestyles and emergence of pathogens.</title>
        <authorList>
            <person name="Haridas S."/>
            <person name="Albert R."/>
            <person name="Binder M."/>
            <person name="Bloem J."/>
            <person name="Labutti K."/>
            <person name="Salamov A."/>
            <person name="Andreopoulos B."/>
            <person name="Baker S."/>
            <person name="Barry K."/>
            <person name="Bills G."/>
            <person name="Bluhm B."/>
            <person name="Cannon C."/>
            <person name="Castanera R."/>
            <person name="Culley D."/>
            <person name="Daum C."/>
            <person name="Ezra D."/>
            <person name="Gonzalez J."/>
            <person name="Henrissat B."/>
            <person name="Kuo A."/>
            <person name="Liang C."/>
            <person name="Lipzen A."/>
            <person name="Lutzoni F."/>
            <person name="Magnuson J."/>
            <person name="Mondo S."/>
            <person name="Nolan M."/>
            <person name="Ohm R."/>
            <person name="Pangilinan J."/>
            <person name="Park H.-J."/>
            <person name="Ramirez L."/>
            <person name="Alfaro M."/>
            <person name="Sun H."/>
            <person name="Tritt A."/>
            <person name="Yoshinaga Y."/>
            <person name="Zwiers L.-H."/>
            <person name="Turgeon B."/>
            <person name="Goodwin S."/>
            <person name="Spatafora J."/>
            <person name="Crous P."/>
            <person name="Grigoriev I."/>
        </authorList>
    </citation>
    <scope>NUCLEOTIDE SEQUENCE</scope>
    <source>
        <strain evidence="5">CBS 113818</strain>
    </source>
</reference>
<evidence type="ECO:0000313" key="6">
    <source>
        <dbReference type="Proteomes" id="UP000799424"/>
    </source>
</evidence>
<keyword evidence="1" id="KW-0547">Nucleotide-binding</keyword>
<sequence>MIISLLAARYTDMVNIILLLERRFGSNFSCDYTRGHQRLMTPTIPTQGRGSRGNTKLYSLRDRVDESKLSRAATAKSRISQPIPVAQFSELPLYGPRTHKQGNACDIIISLQSIPGYKEVQAQFKIYCAQAIAGGETSVMYSARGEFSWISTKQQKGKGMQAGNVAIKRLKPSTSMTDFLRENRSLSRTAVPGHANLVQQVLAYVIEDPGGKSQIFHFVFPPALGSLRQLLSGSLQHSYSNQVEDLWGESEGLASAVEYLHNHCRVAHMDARPSNVLIFIDRDLSRMKAKIADFGIAIDMDGVASNTRSTRSHDSTAPGSTTRIT</sequence>
<protein>
    <recommendedName>
        <fullName evidence="4">Protein kinase domain-containing protein</fullName>
    </recommendedName>
</protein>
<evidence type="ECO:0000256" key="2">
    <source>
        <dbReference type="ARBA" id="ARBA00022840"/>
    </source>
</evidence>
<accession>A0A6A7AB33</accession>
<dbReference type="Proteomes" id="UP000799424">
    <property type="component" value="Unassembled WGS sequence"/>
</dbReference>
<dbReference type="SUPFAM" id="SSF56112">
    <property type="entry name" value="Protein kinase-like (PK-like)"/>
    <property type="match status" value="1"/>
</dbReference>
<gene>
    <name evidence="5" type="ORF">CC86DRAFT_161523</name>
</gene>
<dbReference type="Pfam" id="PF00069">
    <property type="entry name" value="Pkinase"/>
    <property type="match status" value="1"/>
</dbReference>
<dbReference type="EMBL" id="MU006219">
    <property type="protein sequence ID" value="KAF2830436.1"/>
    <property type="molecule type" value="Genomic_DNA"/>
</dbReference>
<evidence type="ECO:0000256" key="1">
    <source>
        <dbReference type="ARBA" id="ARBA00022741"/>
    </source>
</evidence>
<dbReference type="InterPro" id="IPR000719">
    <property type="entry name" value="Prot_kinase_dom"/>
</dbReference>
<dbReference type="GO" id="GO:0005524">
    <property type="term" value="F:ATP binding"/>
    <property type="evidence" value="ECO:0007669"/>
    <property type="project" value="UniProtKB-KW"/>
</dbReference>
<organism evidence="5 6">
    <name type="scientific">Ophiobolus disseminans</name>
    <dbReference type="NCBI Taxonomy" id="1469910"/>
    <lineage>
        <taxon>Eukaryota</taxon>
        <taxon>Fungi</taxon>
        <taxon>Dikarya</taxon>
        <taxon>Ascomycota</taxon>
        <taxon>Pezizomycotina</taxon>
        <taxon>Dothideomycetes</taxon>
        <taxon>Pleosporomycetidae</taxon>
        <taxon>Pleosporales</taxon>
        <taxon>Pleosporineae</taxon>
        <taxon>Phaeosphaeriaceae</taxon>
        <taxon>Ophiobolus</taxon>
    </lineage>
</organism>
<name>A0A6A7AB33_9PLEO</name>
<evidence type="ECO:0000313" key="5">
    <source>
        <dbReference type="EMBL" id="KAF2830436.1"/>
    </source>
</evidence>
<dbReference type="PANTHER" id="PTHR27001">
    <property type="entry name" value="OS01G0253100 PROTEIN"/>
    <property type="match status" value="1"/>
</dbReference>
<keyword evidence="6" id="KW-1185">Reference proteome</keyword>
<dbReference type="InterPro" id="IPR011009">
    <property type="entry name" value="Kinase-like_dom_sf"/>
</dbReference>
<evidence type="ECO:0000259" key="4">
    <source>
        <dbReference type="PROSITE" id="PS50011"/>
    </source>
</evidence>
<evidence type="ECO:0000256" key="3">
    <source>
        <dbReference type="SAM" id="MobiDB-lite"/>
    </source>
</evidence>
<dbReference type="PANTHER" id="PTHR27001:SF931">
    <property type="entry name" value="OS11G0664100 PROTEIN"/>
    <property type="match status" value="1"/>
</dbReference>
<feature type="domain" description="Protein kinase" evidence="4">
    <location>
        <begin position="126"/>
        <end position="325"/>
    </location>
</feature>
<keyword evidence="2" id="KW-0067">ATP-binding</keyword>
<proteinExistence type="predicted"/>
<feature type="region of interest" description="Disordered" evidence="3">
    <location>
        <begin position="305"/>
        <end position="325"/>
    </location>
</feature>
<dbReference type="OrthoDB" id="9992527at2759"/>
<dbReference type="PROSITE" id="PS50011">
    <property type="entry name" value="PROTEIN_KINASE_DOM"/>
    <property type="match status" value="1"/>
</dbReference>
<dbReference type="Gene3D" id="1.10.510.10">
    <property type="entry name" value="Transferase(Phosphotransferase) domain 1"/>
    <property type="match status" value="1"/>
</dbReference>
<dbReference type="GO" id="GO:0005886">
    <property type="term" value="C:plasma membrane"/>
    <property type="evidence" value="ECO:0007669"/>
    <property type="project" value="TreeGrafter"/>
</dbReference>
<dbReference type="AlphaFoldDB" id="A0A6A7AB33"/>